<keyword evidence="5" id="KW-0808">Transferase</keyword>
<feature type="coiled-coil region" evidence="10">
    <location>
        <begin position="165"/>
        <end position="192"/>
    </location>
</feature>
<keyword evidence="7" id="KW-0067">ATP-binding</keyword>
<keyword evidence="4" id="KW-0507">mRNA processing</keyword>
<evidence type="ECO:0000313" key="12">
    <source>
        <dbReference type="EMBL" id="CAD2171758.1"/>
    </source>
</evidence>
<evidence type="ECO:0000256" key="8">
    <source>
        <dbReference type="ARBA" id="ARBA00023242"/>
    </source>
</evidence>
<dbReference type="OrthoDB" id="6233852at2759"/>
<accession>A0A6V7VBG1</accession>
<dbReference type="InterPro" id="IPR007012">
    <property type="entry name" value="PolA_pol_cen_dom"/>
</dbReference>
<evidence type="ECO:0000256" key="1">
    <source>
        <dbReference type="ARBA" id="ARBA00004123"/>
    </source>
</evidence>
<dbReference type="PANTHER" id="PTHR10682">
    <property type="entry name" value="POLY A POLYMERASE"/>
    <property type="match status" value="1"/>
</dbReference>
<dbReference type="GO" id="GO:0006397">
    <property type="term" value="P:mRNA processing"/>
    <property type="evidence" value="ECO:0007669"/>
    <property type="project" value="UniProtKB-KW"/>
</dbReference>
<name>A0A6V7VBG1_MELEN</name>
<dbReference type="InterPro" id="IPR043519">
    <property type="entry name" value="NT_sf"/>
</dbReference>
<evidence type="ECO:0000259" key="11">
    <source>
        <dbReference type="Pfam" id="PF04928"/>
    </source>
</evidence>
<dbReference type="Proteomes" id="UP000580250">
    <property type="component" value="Unassembled WGS sequence"/>
</dbReference>
<evidence type="ECO:0000256" key="2">
    <source>
        <dbReference type="ARBA" id="ARBA00010912"/>
    </source>
</evidence>
<evidence type="ECO:0000256" key="4">
    <source>
        <dbReference type="ARBA" id="ARBA00022664"/>
    </source>
</evidence>
<dbReference type="GO" id="GO:0005634">
    <property type="term" value="C:nucleus"/>
    <property type="evidence" value="ECO:0007669"/>
    <property type="project" value="UniProtKB-SubCell"/>
</dbReference>
<dbReference type="Pfam" id="PF04928">
    <property type="entry name" value="PAP_central"/>
    <property type="match status" value="1"/>
</dbReference>
<evidence type="ECO:0000256" key="6">
    <source>
        <dbReference type="ARBA" id="ARBA00022741"/>
    </source>
</evidence>
<dbReference type="SUPFAM" id="SSF81301">
    <property type="entry name" value="Nucleotidyltransferase"/>
    <property type="match status" value="1"/>
</dbReference>
<protein>
    <recommendedName>
        <fullName evidence="3">polynucleotide adenylyltransferase</fullName>
        <ecNumber evidence="3">2.7.7.19</ecNumber>
    </recommendedName>
</protein>
<comment type="caution">
    <text evidence="12">The sequence shown here is derived from an EMBL/GenBank/DDBJ whole genome shotgun (WGS) entry which is preliminary data.</text>
</comment>
<dbReference type="PANTHER" id="PTHR10682:SF10">
    <property type="entry name" value="POLYNUCLEOTIDE ADENYLYLTRANSFERASE"/>
    <property type="match status" value="1"/>
</dbReference>
<gene>
    <name evidence="12" type="ORF">MENT_LOCUS23269</name>
</gene>
<evidence type="ECO:0000256" key="7">
    <source>
        <dbReference type="ARBA" id="ARBA00022840"/>
    </source>
</evidence>
<keyword evidence="10" id="KW-0175">Coiled coil</keyword>
<sequence length="827" mass="98529">MQKNSLFQRRRRKFFEILSPRSQISSFLLRRRRKFFEIWTQEARFLTFSAPQAKILRISKAVGQKNSLFCLIPSPISFSIQNVDLKVHTFKKVQIQFRKYRGRFKNEDLFKQIGELKEKDTEFTKREDLYFKDFFSKKFYEKSQEIYQIKNLNENILKKYLKEIYKEDKEKKENKQKLIKWLKEEVEDWLRNLCTEKEIEYGGFSMILGGSELLETAAANSDLDIIFLVHQIYEKEKESFKECKMCSIKRDSLRPCIEEHDLIFGNSKLSLYSHLKKAIVNEKTIERLKLKENEANINLIENSRVPLLAIEIQGVEMDVMIANIPDSKIDDSLELTNHDDIENIKGNLNFIDGKINSMIKLKDPLYIQSILILSGYRIAYRTKFFLLEKNRSEIFSDLMRAVKHWAKQKGLYSNVFGYLSGTALILMTAKICLIYQSASLTFLVQRFFQIYSLWEWPVPIILEQLTMPSDLPQLSNNDFIKSWNLLNLRNDYMPIISPIFPEQNTAFNTNEFTRDIIVKEMKKAYAQLDRSTFLLTEKFYKELLFKKFDYTKQYEHFLVLVCSEKIKIEDINENKSCEFVKTKVRGLLVRWAKKATLRFKIEENTTENVEENYKIYKLSDYLEEYHVLTNLEWKCNDGDNKRLTIWLVGINFKKENFENRKIEKENILLLIPSFNFFTNYVITENYRLEGIHITRRNIGELDSLIEDGTISCPKIEDIESKEKTNEKWKEIQVDQRRLYLANNPIEIRQQQNEETLAKKIEILPKPKDIKFEMSNPLQDDFYVKIPVNAEFYKKEEFKEYRKEPLKEEKIKKKKAEEKKGKKLDITS</sequence>
<dbReference type="EC" id="2.7.7.19" evidence="3"/>
<dbReference type="EMBL" id="CAJEWN010000189">
    <property type="protein sequence ID" value="CAD2171758.1"/>
    <property type="molecule type" value="Genomic_DNA"/>
</dbReference>
<proteinExistence type="inferred from homology"/>
<comment type="similarity">
    <text evidence="2">Belongs to the poly(A) polymerase family.</text>
</comment>
<organism evidence="12 13">
    <name type="scientific">Meloidogyne enterolobii</name>
    <name type="common">Root-knot nematode worm</name>
    <name type="synonym">Meloidogyne mayaguensis</name>
    <dbReference type="NCBI Taxonomy" id="390850"/>
    <lineage>
        <taxon>Eukaryota</taxon>
        <taxon>Metazoa</taxon>
        <taxon>Ecdysozoa</taxon>
        <taxon>Nematoda</taxon>
        <taxon>Chromadorea</taxon>
        <taxon>Rhabditida</taxon>
        <taxon>Tylenchina</taxon>
        <taxon>Tylenchomorpha</taxon>
        <taxon>Tylenchoidea</taxon>
        <taxon>Meloidogynidae</taxon>
        <taxon>Meloidogyninae</taxon>
        <taxon>Meloidogyne</taxon>
    </lineage>
</organism>
<comment type="catalytic activity">
    <reaction evidence="9">
        <text>RNA(n) + ATP = RNA(n)-3'-adenine ribonucleotide + diphosphate</text>
        <dbReference type="Rhea" id="RHEA:11332"/>
        <dbReference type="Rhea" id="RHEA-COMP:14527"/>
        <dbReference type="Rhea" id="RHEA-COMP:17347"/>
        <dbReference type="ChEBI" id="CHEBI:30616"/>
        <dbReference type="ChEBI" id="CHEBI:33019"/>
        <dbReference type="ChEBI" id="CHEBI:140395"/>
        <dbReference type="ChEBI" id="CHEBI:173115"/>
        <dbReference type="EC" id="2.7.7.19"/>
    </reaction>
</comment>
<reference evidence="12 13" key="1">
    <citation type="submission" date="2020-08" db="EMBL/GenBank/DDBJ databases">
        <authorList>
            <person name="Koutsovoulos G."/>
            <person name="Danchin GJ E."/>
        </authorList>
    </citation>
    <scope>NUCLEOTIDE SEQUENCE [LARGE SCALE GENOMIC DNA]</scope>
</reference>
<evidence type="ECO:0000256" key="10">
    <source>
        <dbReference type="SAM" id="Coils"/>
    </source>
</evidence>
<dbReference type="Gene3D" id="1.10.1410.10">
    <property type="match status" value="1"/>
</dbReference>
<dbReference type="GO" id="GO:0005524">
    <property type="term" value="F:ATP binding"/>
    <property type="evidence" value="ECO:0007669"/>
    <property type="project" value="UniProtKB-KW"/>
</dbReference>
<dbReference type="SUPFAM" id="SSF81631">
    <property type="entry name" value="PAP/OAS1 substrate-binding domain"/>
    <property type="match status" value="1"/>
</dbReference>
<keyword evidence="6" id="KW-0547">Nucleotide-binding</keyword>
<evidence type="ECO:0000256" key="3">
    <source>
        <dbReference type="ARBA" id="ARBA00012388"/>
    </source>
</evidence>
<evidence type="ECO:0000256" key="5">
    <source>
        <dbReference type="ARBA" id="ARBA00022679"/>
    </source>
</evidence>
<dbReference type="Gene3D" id="3.30.460.10">
    <property type="entry name" value="Beta Polymerase, domain 2"/>
    <property type="match status" value="1"/>
</dbReference>
<dbReference type="AlphaFoldDB" id="A0A6V7VBG1"/>
<keyword evidence="8" id="KW-0539">Nucleus</keyword>
<dbReference type="GO" id="GO:1990817">
    <property type="term" value="F:poly(A) RNA polymerase activity"/>
    <property type="evidence" value="ECO:0007669"/>
    <property type="project" value="UniProtKB-EC"/>
</dbReference>
<comment type="subcellular location">
    <subcellularLocation>
        <location evidence="1">Nucleus</location>
    </subcellularLocation>
</comment>
<evidence type="ECO:0000256" key="9">
    <source>
        <dbReference type="ARBA" id="ARBA00048830"/>
    </source>
</evidence>
<evidence type="ECO:0000313" key="13">
    <source>
        <dbReference type="Proteomes" id="UP000580250"/>
    </source>
</evidence>
<feature type="domain" description="Poly(A) polymerase central" evidence="11">
    <location>
        <begin position="395"/>
        <end position="529"/>
    </location>
</feature>